<dbReference type="InterPro" id="IPR001296">
    <property type="entry name" value="Glyco_trans_1"/>
</dbReference>
<reference evidence="3 4" key="1">
    <citation type="submission" date="2020-01" db="EMBL/GenBank/DDBJ databases">
        <title>Frigidibacter albus SP32T (=CGMCC 1.13995T).</title>
        <authorList>
            <person name="Liao X."/>
        </authorList>
    </citation>
    <scope>NUCLEOTIDE SEQUENCE [LARGE SCALE GENOMIC DNA]</scope>
    <source>
        <strain evidence="3 4">SP32</strain>
    </source>
</reference>
<dbReference type="Pfam" id="PF00534">
    <property type="entry name" value="Glycos_transf_1"/>
    <property type="match status" value="1"/>
</dbReference>
<dbReference type="PANTHER" id="PTHR46401">
    <property type="entry name" value="GLYCOSYLTRANSFERASE WBBK-RELATED"/>
    <property type="match status" value="1"/>
</dbReference>
<dbReference type="SUPFAM" id="SSF53756">
    <property type="entry name" value="UDP-Glycosyltransferase/glycogen phosphorylase"/>
    <property type="match status" value="1"/>
</dbReference>
<evidence type="ECO:0000256" key="1">
    <source>
        <dbReference type="ARBA" id="ARBA00022679"/>
    </source>
</evidence>
<dbReference type="GO" id="GO:0016757">
    <property type="term" value="F:glycosyltransferase activity"/>
    <property type="evidence" value="ECO:0007669"/>
    <property type="project" value="InterPro"/>
</dbReference>
<organism evidence="3 4">
    <name type="scientific">Frigidibacter albus</name>
    <dbReference type="NCBI Taxonomy" id="1465486"/>
    <lineage>
        <taxon>Bacteria</taxon>
        <taxon>Pseudomonadati</taxon>
        <taxon>Pseudomonadota</taxon>
        <taxon>Alphaproteobacteria</taxon>
        <taxon>Rhodobacterales</taxon>
        <taxon>Paracoccaceae</taxon>
        <taxon>Frigidibacter</taxon>
    </lineage>
</organism>
<keyword evidence="4" id="KW-1185">Reference proteome</keyword>
<dbReference type="AlphaFoldDB" id="A0A6L8VHC0"/>
<name>A0A6L8VHC0_9RHOB</name>
<accession>A0A6L8VHC0</accession>
<dbReference type="CDD" id="cd03809">
    <property type="entry name" value="GT4_MtfB-like"/>
    <property type="match status" value="1"/>
</dbReference>
<proteinExistence type="predicted"/>
<evidence type="ECO:0000313" key="3">
    <source>
        <dbReference type="EMBL" id="MZQ89613.1"/>
    </source>
</evidence>
<dbReference type="Gene3D" id="3.40.50.2000">
    <property type="entry name" value="Glycogen Phosphorylase B"/>
    <property type="match status" value="1"/>
</dbReference>
<feature type="domain" description="Glycosyl transferase family 1" evidence="2">
    <location>
        <begin position="220"/>
        <end position="366"/>
    </location>
</feature>
<keyword evidence="1 3" id="KW-0808">Transferase</keyword>
<protein>
    <submittedName>
        <fullName evidence="3">Glycosyltransferase</fullName>
    </submittedName>
</protein>
<sequence>MTRLVLRVGRPTLTGIDRVELAYLREFLDRPEPLFLLMKQGRRQWLLPRRAGAALEGWLGDAGLAPRGLVERLVARRGMPALAARQLRRMALGGAMPDGVAALMARHLPGGGWYFNTGHVNAGEELLAAVRSVPGLRVAVLVHDTIPLDFPQFSRPHAVEEMGALVAAVVRHADLVICNSAATRDDLARHARRHGPLPESIVAHLGTNMVTPEAAALPEGLPLDRPYFLALGTLEPRKNHALLLDVWDKFHAETLDAEVPRLFLVGRRGWRNEDFLARLDRSPHLGRTIHELPGLSDGAVAALMAGARALLMPSLAEGYGLPVAEAAAAGTPVIAAPLPVYLEFVGDYPVYVTQGDLYSWAARIQEQLGTDAAVHGAMRRCVPQVARKTWAGHFQSVLNKTC</sequence>
<dbReference type="EMBL" id="WWNR01000006">
    <property type="protein sequence ID" value="MZQ89613.1"/>
    <property type="molecule type" value="Genomic_DNA"/>
</dbReference>
<comment type="caution">
    <text evidence="3">The sequence shown here is derived from an EMBL/GenBank/DDBJ whole genome shotgun (WGS) entry which is preliminary data.</text>
</comment>
<dbReference type="RefSeq" id="WP_211374368.1">
    <property type="nucleotide sequence ID" value="NZ_JAAAUC010000006.1"/>
</dbReference>
<dbReference type="PANTHER" id="PTHR46401:SF2">
    <property type="entry name" value="GLYCOSYLTRANSFERASE WBBK-RELATED"/>
    <property type="match status" value="1"/>
</dbReference>
<dbReference type="Proteomes" id="UP000477083">
    <property type="component" value="Unassembled WGS sequence"/>
</dbReference>
<gene>
    <name evidence="3" type="ORF">GS660_10965</name>
</gene>
<evidence type="ECO:0000313" key="4">
    <source>
        <dbReference type="Proteomes" id="UP000477083"/>
    </source>
</evidence>
<evidence type="ECO:0000259" key="2">
    <source>
        <dbReference type="Pfam" id="PF00534"/>
    </source>
</evidence>